<evidence type="ECO:0000313" key="2">
    <source>
        <dbReference type="Proteomes" id="UP000298252"/>
    </source>
</evidence>
<dbReference type="Proteomes" id="UP000298252">
    <property type="component" value="Unassembled WGS sequence"/>
</dbReference>
<feature type="non-terminal residue" evidence="1">
    <location>
        <position position="65"/>
    </location>
</feature>
<dbReference type="RefSeq" id="WP_134505285.1">
    <property type="nucleotide sequence ID" value="NZ_SOFD01000029.1"/>
</dbReference>
<proteinExistence type="predicted"/>
<keyword evidence="2" id="KW-1185">Reference proteome</keyword>
<protein>
    <submittedName>
        <fullName evidence="1">Uncharacterized protein</fullName>
    </submittedName>
</protein>
<reference evidence="1 2" key="1">
    <citation type="submission" date="2019-03" db="EMBL/GenBank/DDBJ databases">
        <title>Genomics of glacier-inhabiting Cryobacterium strains.</title>
        <authorList>
            <person name="Liu Q."/>
            <person name="Xin Y.-H."/>
        </authorList>
    </citation>
    <scope>NUCLEOTIDE SEQUENCE [LARGE SCALE GENOMIC DNA]</scope>
    <source>
        <strain evidence="1 2">Hh8</strain>
    </source>
</reference>
<dbReference type="EMBL" id="SOFD01000029">
    <property type="protein sequence ID" value="TFB75503.1"/>
    <property type="molecule type" value="Genomic_DNA"/>
</dbReference>
<comment type="caution">
    <text evidence="1">The sequence shown here is derived from an EMBL/GenBank/DDBJ whole genome shotgun (WGS) entry which is preliminary data.</text>
</comment>
<accession>A0ABY2HZR3</accession>
<organism evidence="1 2">
    <name type="scientific">Cryobacterium flavum</name>
    <dbReference type="NCBI Taxonomy" id="1424659"/>
    <lineage>
        <taxon>Bacteria</taxon>
        <taxon>Bacillati</taxon>
        <taxon>Actinomycetota</taxon>
        <taxon>Actinomycetes</taxon>
        <taxon>Micrococcales</taxon>
        <taxon>Microbacteriaceae</taxon>
        <taxon>Cryobacterium</taxon>
    </lineage>
</organism>
<name>A0ABY2HZR3_9MICO</name>
<gene>
    <name evidence="1" type="ORF">E3O21_11750</name>
</gene>
<sequence>MGGEAADCVAEVEHVAGVADDDFLGAAGADGLVYPAQADGRFDAVDPADAAACVEVGGVDVDHDG</sequence>
<evidence type="ECO:0000313" key="1">
    <source>
        <dbReference type="EMBL" id="TFB75503.1"/>
    </source>
</evidence>